<proteinExistence type="predicted"/>
<evidence type="ECO:0000313" key="1">
    <source>
        <dbReference type="EMBL" id="KAH9300198.1"/>
    </source>
</evidence>
<sequence>MIDANPTPMAQIIHDSGLAFTGGFQISVQCVDTVLSCGAHFNPDSIELTNIHRELIAKLDATAIGTALGIPEMEKCLRFWTQSIANT</sequence>
<feature type="non-terminal residue" evidence="1">
    <location>
        <position position="87"/>
    </location>
</feature>
<dbReference type="Proteomes" id="UP000824469">
    <property type="component" value="Unassembled WGS sequence"/>
</dbReference>
<dbReference type="AlphaFoldDB" id="A0AA38CPC3"/>
<gene>
    <name evidence="1" type="ORF">KI387_011781</name>
</gene>
<dbReference type="EMBL" id="JAHRHJ020000009">
    <property type="protein sequence ID" value="KAH9300198.1"/>
    <property type="molecule type" value="Genomic_DNA"/>
</dbReference>
<keyword evidence="2" id="KW-1185">Reference proteome</keyword>
<organism evidence="1 2">
    <name type="scientific">Taxus chinensis</name>
    <name type="common">Chinese yew</name>
    <name type="synonym">Taxus wallichiana var. chinensis</name>
    <dbReference type="NCBI Taxonomy" id="29808"/>
    <lineage>
        <taxon>Eukaryota</taxon>
        <taxon>Viridiplantae</taxon>
        <taxon>Streptophyta</taxon>
        <taxon>Embryophyta</taxon>
        <taxon>Tracheophyta</taxon>
        <taxon>Spermatophyta</taxon>
        <taxon>Pinopsida</taxon>
        <taxon>Pinidae</taxon>
        <taxon>Conifers II</taxon>
        <taxon>Cupressales</taxon>
        <taxon>Taxaceae</taxon>
        <taxon>Taxus</taxon>
    </lineage>
</organism>
<name>A0AA38CPC3_TAXCH</name>
<feature type="non-terminal residue" evidence="1">
    <location>
        <position position="1"/>
    </location>
</feature>
<accession>A0AA38CPC3</accession>
<evidence type="ECO:0000313" key="2">
    <source>
        <dbReference type="Proteomes" id="UP000824469"/>
    </source>
</evidence>
<comment type="caution">
    <text evidence="1">The sequence shown here is derived from an EMBL/GenBank/DDBJ whole genome shotgun (WGS) entry which is preliminary data.</text>
</comment>
<protein>
    <submittedName>
        <fullName evidence="1">Uncharacterized protein</fullName>
    </submittedName>
</protein>
<reference evidence="1 2" key="1">
    <citation type="journal article" date="2021" name="Nat. Plants">
        <title>The Taxus genome provides insights into paclitaxel biosynthesis.</title>
        <authorList>
            <person name="Xiong X."/>
            <person name="Gou J."/>
            <person name="Liao Q."/>
            <person name="Li Y."/>
            <person name="Zhou Q."/>
            <person name="Bi G."/>
            <person name="Li C."/>
            <person name="Du R."/>
            <person name="Wang X."/>
            <person name="Sun T."/>
            <person name="Guo L."/>
            <person name="Liang H."/>
            <person name="Lu P."/>
            <person name="Wu Y."/>
            <person name="Zhang Z."/>
            <person name="Ro D.K."/>
            <person name="Shang Y."/>
            <person name="Huang S."/>
            <person name="Yan J."/>
        </authorList>
    </citation>
    <scope>NUCLEOTIDE SEQUENCE [LARGE SCALE GENOMIC DNA]</scope>
    <source>
        <strain evidence="1">Ta-2019</strain>
    </source>
</reference>